<feature type="domain" description="C2" evidence="2">
    <location>
        <begin position="1"/>
        <end position="102"/>
    </location>
</feature>
<dbReference type="SUPFAM" id="SSF49562">
    <property type="entry name" value="C2 domain (Calcium/lipid-binding domain, CaLB)"/>
    <property type="match status" value="1"/>
</dbReference>
<accession>A0A4S8ILY5</accession>
<dbReference type="EMBL" id="PYDT01000009">
    <property type="protein sequence ID" value="THU48984.1"/>
    <property type="molecule type" value="Genomic_DNA"/>
</dbReference>
<keyword evidence="4" id="KW-1185">Reference proteome</keyword>
<dbReference type="Gene3D" id="2.60.40.150">
    <property type="entry name" value="C2 domain"/>
    <property type="match status" value="1"/>
</dbReference>
<dbReference type="CDD" id="cd00030">
    <property type="entry name" value="C2"/>
    <property type="match status" value="1"/>
</dbReference>
<dbReference type="InterPro" id="IPR035892">
    <property type="entry name" value="C2_domain_sf"/>
</dbReference>
<dbReference type="SMART" id="SM00239">
    <property type="entry name" value="C2"/>
    <property type="match status" value="1"/>
</dbReference>
<organism evidence="3 4">
    <name type="scientific">Musa balbisiana</name>
    <name type="common">Banana</name>
    <dbReference type="NCBI Taxonomy" id="52838"/>
    <lineage>
        <taxon>Eukaryota</taxon>
        <taxon>Viridiplantae</taxon>
        <taxon>Streptophyta</taxon>
        <taxon>Embryophyta</taxon>
        <taxon>Tracheophyta</taxon>
        <taxon>Spermatophyta</taxon>
        <taxon>Magnoliopsida</taxon>
        <taxon>Liliopsida</taxon>
        <taxon>Zingiberales</taxon>
        <taxon>Musaceae</taxon>
        <taxon>Musa</taxon>
    </lineage>
</organism>
<dbReference type="InterPro" id="IPR044511">
    <property type="entry name" value="At1g03370/At5g50170-like"/>
</dbReference>
<dbReference type="AlphaFoldDB" id="A0A4S8ILY5"/>
<dbReference type="STRING" id="52838.A0A4S8ILY5"/>
<feature type="region of interest" description="Disordered" evidence="1">
    <location>
        <begin position="141"/>
        <end position="169"/>
    </location>
</feature>
<dbReference type="Pfam" id="PF00168">
    <property type="entry name" value="C2"/>
    <property type="match status" value="1"/>
</dbReference>
<protein>
    <recommendedName>
        <fullName evidence="2">C2 domain-containing protein</fullName>
    </recommendedName>
</protein>
<evidence type="ECO:0000313" key="3">
    <source>
        <dbReference type="EMBL" id="THU48984.1"/>
    </source>
</evidence>
<evidence type="ECO:0000256" key="1">
    <source>
        <dbReference type="SAM" id="MobiDB-lite"/>
    </source>
</evidence>
<reference evidence="3" key="1">
    <citation type="journal article" date="2019" name="Nat. Plants">
        <title>Genome sequencing of Musa balbisiana reveals subgenome evolution and function divergence in polyploid bananas.</title>
        <authorList>
            <person name="Yao X."/>
        </authorList>
    </citation>
    <scope>NUCLEOTIDE SEQUENCE [LARGE SCALE GENOMIC DNA]</scope>
    <source>
        <strain evidence="3">DH-PKW</strain>
        <tissue evidence="3">Leaves</tissue>
    </source>
</reference>
<dbReference type="PANTHER" id="PTHR46296:SF8">
    <property type="entry name" value="OS06G0297800 PROTEIN"/>
    <property type="match status" value="1"/>
</dbReference>
<dbReference type="PROSITE" id="PS50004">
    <property type="entry name" value="C2"/>
    <property type="match status" value="1"/>
</dbReference>
<dbReference type="PRINTS" id="PR00360">
    <property type="entry name" value="C2DOMAIN"/>
</dbReference>
<evidence type="ECO:0000313" key="4">
    <source>
        <dbReference type="Proteomes" id="UP000317650"/>
    </source>
</evidence>
<dbReference type="Proteomes" id="UP000317650">
    <property type="component" value="Chromosome 6"/>
</dbReference>
<dbReference type="PANTHER" id="PTHR46296">
    <property type="entry name" value="BNAA05G37250D PROTEIN"/>
    <property type="match status" value="1"/>
</dbReference>
<sequence length="267" mass="30042">MRLLVHVIEARNLPAMDLNGLSDPYVKLQLGKHRAKTKVVKKNLNPVWDEEFIFRVGDLNEELTLCVLDEDKYFTDDFLGQVKVPLSKVLDAENLTLGTTWYQLQPKGKKLKSKDCGEIRLTISMYQKNTEEASAGTRIISDDLASNSDRSGELTKGRHSLSSNGDTESAAAPVLNEMDSLEEEKPNAGTFVDRLFQLFGGKNVEPTCSSTRDVDYSEKMQDVPADEDYEEQMVEACANLPLMNYVKLWKSKVQCEMPCKFQRGSST</sequence>
<evidence type="ECO:0000259" key="2">
    <source>
        <dbReference type="PROSITE" id="PS50004"/>
    </source>
</evidence>
<comment type="caution">
    <text evidence="3">The sequence shown here is derived from an EMBL/GenBank/DDBJ whole genome shotgun (WGS) entry which is preliminary data.</text>
</comment>
<gene>
    <name evidence="3" type="ORF">C4D60_Mb06t04770</name>
</gene>
<name>A0A4S8ILY5_MUSBA</name>
<dbReference type="InterPro" id="IPR000008">
    <property type="entry name" value="C2_dom"/>
</dbReference>
<proteinExistence type="predicted"/>